<evidence type="ECO:0000259" key="7">
    <source>
        <dbReference type="PROSITE" id="PS50045"/>
    </source>
</evidence>
<dbReference type="PRINTS" id="PR01590">
    <property type="entry name" value="HTHFIS"/>
</dbReference>
<proteinExistence type="predicted"/>
<dbReference type="STRING" id="1798228.SAMN05216574_104171"/>
<keyword evidence="2" id="KW-0067">ATP-binding</keyword>
<evidence type="ECO:0000256" key="2">
    <source>
        <dbReference type="ARBA" id="ARBA00022840"/>
    </source>
</evidence>
<evidence type="ECO:0000256" key="6">
    <source>
        <dbReference type="SAM" id="MobiDB-lite"/>
    </source>
</evidence>
<name>A0A1I2BI71_9ACTN</name>
<dbReference type="InterPro" id="IPR002078">
    <property type="entry name" value="Sigma_54_int"/>
</dbReference>
<dbReference type="EMBL" id="FOND01000004">
    <property type="protein sequence ID" value="SFE55885.1"/>
    <property type="molecule type" value="Genomic_DNA"/>
</dbReference>
<dbReference type="GO" id="GO:0006355">
    <property type="term" value="P:regulation of DNA-templated transcription"/>
    <property type="evidence" value="ECO:0007669"/>
    <property type="project" value="InterPro"/>
</dbReference>
<dbReference type="GO" id="GO:0005524">
    <property type="term" value="F:ATP binding"/>
    <property type="evidence" value="ECO:0007669"/>
    <property type="project" value="UniProtKB-KW"/>
</dbReference>
<keyword evidence="3" id="KW-0805">Transcription regulation</keyword>
<dbReference type="Pfam" id="PF02954">
    <property type="entry name" value="HTH_8"/>
    <property type="match status" value="1"/>
</dbReference>
<evidence type="ECO:0000256" key="1">
    <source>
        <dbReference type="ARBA" id="ARBA00022741"/>
    </source>
</evidence>
<protein>
    <submittedName>
        <fullName evidence="8">Transcriptional regulator of acetoin/glycerol metabolism</fullName>
    </submittedName>
</protein>
<dbReference type="AlphaFoldDB" id="A0A1I2BI71"/>
<keyword evidence="5" id="KW-0804">Transcription</keyword>
<feature type="domain" description="Sigma-54 factor interaction" evidence="7">
    <location>
        <begin position="355"/>
        <end position="515"/>
    </location>
</feature>
<dbReference type="Pfam" id="PF25601">
    <property type="entry name" value="AAA_lid_14"/>
    <property type="match status" value="1"/>
</dbReference>
<dbReference type="InterPro" id="IPR029016">
    <property type="entry name" value="GAF-like_dom_sf"/>
</dbReference>
<dbReference type="SUPFAM" id="SSF46689">
    <property type="entry name" value="Homeodomain-like"/>
    <property type="match status" value="1"/>
</dbReference>
<evidence type="ECO:0000256" key="4">
    <source>
        <dbReference type="ARBA" id="ARBA00023125"/>
    </source>
</evidence>
<dbReference type="GO" id="GO:0043565">
    <property type="term" value="F:sequence-specific DNA binding"/>
    <property type="evidence" value="ECO:0007669"/>
    <property type="project" value="InterPro"/>
</dbReference>
<keyword evidence="1" id="KW-0547">Nucleotide-binding</keyword>
<dbReference type="Gene3D" id="3.30.450.40">
    <property type="match status" value="1"/>
</dbReference>
<evidence type="ECO:0000256" key="3">
    <source>
        <dbReference type="ARBA" id="ARBA00023015"/>
    </source>
</evidence>
<dbReference type="PROSITE" id="PS50045">
    <property type="entry name" value="SIGMA54_INTERACT_4"/>
    <property type="match status" value="1"/>
</dbReference>
<feature type="region of interest" description="Disordered" evidence="6">
    <location>
        <begin position="306"/>
        <end position="329"/>
    </location>
</feature>
<evidence type="ECO:0000313" key="9">
    <source>
        <dbReference type="Proteomes" id="UP000198589"/>
    </source>
</evidence>
<evidence type="ECO:0000313" key="8">
    <source>
        <dbReference type="EMBL" id="SFE55885.1"/>
    </source>
</evidence>
<dbReference type="Pfam" id="PF01590">
    <property type="entry name" value="GAF"/>
    <property type="match status" value="1"/>
</dbReference>
<gene>
    <name evidence="8" type="ORF">SAMN05216574_104171</name>
</gene>
<dbReference type="RefSeq" id="WP_217640619.1">
    <property type="nucleotide sequence ID" value="NZ_FOND01000004.1"/>
</dbReference>
<dbReference type="Proteomes" id="UP000198589">
    <property type="component" value="Unassembled WGS sequence"/>
</dbReference>
<dbReference type="Gene3D" id="1.10.10.60">
    <property type="entry name" value="Homeodomain-like"/>
    <property type="match status" value="1"/>
</dbReference>
<dbReference type="InterPro" id="IPR002197">
    <property type="entry name" value="HTH_Fis"/>
</dbReference>
<sequence length="588" mass="62883">MHLRADDPRLVAAARAQFLERGAAGAAGVRDVVAASWRRSRSAGVDADEYRISYHDDVDLDSRLVRCARPVIDRLAGEMVDVPVAIALSDAQARIVHRLDCSTSVGRQLDRVDFTAGFDFGEGGVGTNGIGTVFETGSSVAVVGAEHFTEALVRFACTGAPVVDPATGRVEGVLDVSSLAETWTPLMHTLVRRAAADIGRNLLLDRSQAQQALFETFVKAGARPRQAVMAVGDSLMVNRRAQQLYSPAEQFAVHQYALFLMSRRDRVAESVVLESGRTVRLRATRILAGEEVAGIVLLLDDEPGRSRPAVPGTRVGGPAPPPPAPGGRSPAWVAACGQIGAAFGRGDRLLVMGEPGTGRSTLVAELFGRRHPAGAVVAGEVEDVVREALPETGPARTLVVLRHLDRIGADLAARLPAFLGSLDPDRHLVAATLSDASTGLDLPFQAVLGEFQQAVTLPPLRFRTDDLPGIVASLLTELAPDRRVRLHPEAGRLIGRHPWPGNLVQLREALAEALRKHPVGEIRPEDLPAWCRTSGSRHTLTPLESVERDAIVAALARCRGNRARAAASLGMSRSSLYRKITTYAITDA</sequence>
<dbReference type="SUPFAM" id="SSF52540">
    <property type="entry name" value="P-loop containing nucleoside triphosphate hydrolases"/>
    <property type="match status" value="1"/>
</dbReference>
<keyword evidence="9" id="KW-1185">Reference proteome</keyword>
<keyword evidence="4" id="KW-0238">DNA-binding</keyword>
<reference evidence="9" key="1">
    <citation type="submission" date="2016-10" db="EMBL/GenBank/DDBJ databases">
        <authorList>
            <person name="Varghese N."/>
            <person name="Submissions S."/>
        </authorList>
    </citation>
    <scope>NUCLEOTIDE SEQUENCE [LARGE SCALE GENOMIC DNA]</scope>
    <source>
        <strain evidence="9">DSM 46838</strain>
    </source>
</reference>
<dbReference type="InterPro" id="IPR058031">
    <property type="entry name" value="AAA_lid_NorR"/>
</dbReference>
<accession>A0A1I2BI71</accession>
<feature type="compositionally biased region" description="Low complexity" evidence="6">
    <location>
        <begin position="307"/>
        <end position="317"/>
    </location>
</feature>
<dbReference type="InterPro" id="IPR003018">
    <property type="entry name" value="GAF"/>
</dbReference>
<dbReference type="InterPro" id="IPR009057">
    <property type="entry name" value="Homeodomain-like_sf"/>
</dbReference>
<dbReference type="Gene3D" id="1.10.8.60">
    <property type="match status" value="1"/>
</dbReference>
<evidence type="ECO:0000256" key="5">
    <source>
        <dbReference type="ARBA" id="ARBA00023163"/>
    </source>
</evidence>
<dbReference type="InterPro" id="IPR027417">
    <property type="entry name" value="P-loop_NTPase"/>
</dbReference>
<dbReference type="PANTHER" id="PTHR32071:SF122">
    <property type="entry name" value="SIGMA FACTOR"/>
    <property type="match status" value="1"/>
</dbReference>
<dbReference type="PANTHER" id="PTHR32071">
    <property type="entry name" value="TRANSCRIPTIONAL REGULATORY PROTEIN"/>
    <property type="match status" value="1"/>
</dbReference>
<organism evidence="8 9">
    <name type="scientific">Blastococcus tunisiensis</name>
    <dbReference type="NCBI Taxonomy" id="1798228"/>
    <lineage>
        <taxon>Bacteria</taxon>
        <taxon>Bacillati</taxon>
        <taxon>Actinomycetota</taxon>
        <taxon>Actinomycetes</taxon>
        <taxon>Geodermatophilales</taxon>
        <taxon>Geodermatophilaceae</taxon>
        <taxon>Blastococcus</taxon>
    </lineage>
</organism>